<dbReference type="InterPro" id="IPR002108">
    <property type="entry name" value="ADF-H"/>
</dbReference>
<evidence type="ECO:0000256" key="2">
    <source>
        <dbReference type="ARBA" id="ARBA00023203"/>
    </source>
</evidence>
<evidence type="ECO:0000256" key="1">
    <source>
        <dbReference type="ARBA" id="ARBA00006844"/>
    </source>
</evidence>
<dbReference type="CDD" id="cd11286">
    <property type="entry name" value="ADF_cofilin_like"/>
    <property type="match status" value="1"/>
</dbReference>
<dbReference type="PANTHER" id="PTHR11913">
    <property type="entry name" value="COFILIN-RELATED"/>
    <property type="match status" value="1"/>
</dbReference>
<comment type="caution">
    <text evidence="4">The sequence shown here is derived from an EMBL/GenBank/DDBJ whole genome shotgun (WGS) entry which is preliminary data.</text>
</comment>
<dbReference type="InterPro" id="IPR017904">
    <property type="entry name" value="ADF/Cofilin"/>
</dbReference>
<comment type="similarity">
    <text evidence="1">Belongs to the actin-binding proteins ADF family.</text>
</comment>
<feature type="domain" description="ADF-H" evidence="3">
    <location>
        <begin position="2"/>
        <end position="135"/>
    </location>
</feature>
<dbReference type="PROSITE" id="PS51263">
    <property type="entry name" value="ADF_H"/>
    <property type="match status" value="1"/>
</dbReference>
<dbReference type="InterPro" id="IPR029006">
    <property type="entry name" value="ADF-H/Gelsolin-like_dom_sf"/>
</dbReference>
<reference evidence="4 5" key="1">
    <citation type="submission" date="2019-04" db="EMBL/GenBank/DDBJ databases">
        <title>Annotation for the trematode Fasciola gigantica.</title>
        <authorList>
            <person name="Choi Y.-J."/>
        </authorList>
    </citation>
    <scope>NUCLEOTIDE SEQUENCE [LARGE SCALE GENOMIC DNA]</scope>
    <source>
        <strain evidence="4">Uganda_cow_1</strain>
    </source>
</reference>
<evidence type="ECO:0000313" key="5">
    <source>
        <dbReference type="Proteomes" id="UP000316759"/>
    </source>
</evidence>
<dbReference type="SMART" id="SM00102">
    <property type="entry name" value="ADF"/>
    <property type="match status" value="1"/>
</dbReference>
<name>A0A504Z9P6_FASGI</name>
<accession>A0A504Z9P6</accession>
<keyword evidence="5" id="KW-1185">Reference proteome</keyword>
<dbReference type="GO" id="GO:0015629">
    <property type="term" value="C:actin cytoskeleton"/>
    <property type="evidence" value="ECO:0007669"/>
    <property type="project" value="InterPro"/>
</dbReference>
<dbReference type="OrthoDB" id="10249245at2759"/>
<dbReference type="EMBL" id="SUNJ01000738">
    <property type="protein sequence ID" value="TPP67387.1"/>
    <property type="molecule type" value="Genomic_DNA"/>
</dbReference>
<dbReference type="Gene3D" id="3.40.20.10">
    <property type="entry name" value="Severin"/>
    <property type="match status" value="1"/>
</dbReference>
<dbReference type="GO" id="GO:0030042">
    <property type="term" value="P:actin filament depolymerization"/>
    <property type="evidence" value="ECO:0007669"/>
    <property type="project" value="InterPro"/>
</dbReference>
<proteinExistence type="inferred from homology"/>
<dbReference type="Proteomes" id="UP000316759">
    <property type="component" value="Unassembled WGS sequence"/>
</dbReference>
<keyword evidence="2" id="KW-0009">Actin-binding</keyword>
<evidence type="ECO:0000259" key="3">
    <source>
        <dbReference type="PROSITE" id="PS51263"/>
    </source>
</evidence>
<sequence length="142" mass="15907">MASGIKPSDSCLTVYNSIKMNHSHPYAIFTINTTTNEIDIYKLANPGSTHKDFMDDMRKLESEGCFAVLDYCPPGARTNNLGFISWVNDKLPVRRRMLYASSKDGLRRSLEGIKFCIHASEMEDLTEESMTQAVASACKSTR</sequence>
<dbReference type="AlphaFoldDB" id="A0A504Z9P6"/>
<protein>
    <recommendedName>
        <fullName evidence="3">ADF-H domain-containing protein</fullName>
    </recommendedName>
</protein>
<dbReference type="Pfam" id="PF00241">
    <property type="entry name" value="Cofilin_ADF"/>
    <property type="match status" value="1"/>
</dbReference>
<dbReference type="GO" id="GO:0003779">
    <property type="term" value="F:actin binding"/>
    <property type="evidence" value="ECO:0007669"/>
    <property type="project" value="UniProtKB-KW"/>
</dbReference>
<dbReference type="SUPFAM" id="SSF55753">
    <property type="entry name" value="Actin depolymerizing proteins"/>
    <property type="match status" value="1"/>
</dbReference>
<gene>
    <name evidence="4" type="ORF">FGIG_01188</name>
</gene>
<organism evidence="4 5">
    <name type="scientific">Fasciola gigantica</name>
    <name type="common">Giant liver fluke</name>
    <dbReference type="NCBI Taxonomy" id="46835"/>
    <lineage>
        <taxon>Eukaryota</taxon>
        <taxon>Metazoa</taxon>
        <taxon>Spiralia</taxon>
        <taxon>Lophotrochozoa</taxon>
        <taxon>Platyhelminthes</taxon>
        <taxon>Trematoda</taxon>
        <taxon>Digenea</taxon>
        <taxon>Plagiorchiida</taxon>
        <taxon>Echinostomata</taxon>
        <taxon>Echinostomatoidea</taxon>
        <taxon>Fasciolidae</taxon>
        <taxon>Fasciola</taxon>
    </lineage>
</organism>
<dbReference type="STRING" id="46835.A0A504Z9P6"/>
<evidence type="ECO:0000313" key="4">
    <source>
        <dbReference type="EMBL" id="TPP67387.1"/>
    </source>
</evidence>